<sequence length="151" mass="17074">MVSIPSSLLAAGQAPQQMLNITTEQIQKYLEENKQLIMAILENQNKGNFSECASYQAQLQQNLMYLARIADAQPQGTTMPSQMPQQLPAVQQEQYVQPSQVAIPQQPMFFNQKLHFQMNDQQQLPPHLQQQFFLQGQIRMRPGAADGDSDA</sequence>
<name>A0AAV1QW86_9ROSI</name>
<dbReference type="AlphaFoldDB" id="A0AAV1QW86"/>
<protein>
    <recommendedName>
        <fullName evidence="2">SS18 N-terminal domain-containing protein</fullName>
    </recommendedName>
</protein>
<proteinExistence type="inferred from homology"/>
<gene>
    <name evidence="3" type="ORF">DCAF_LOCUS1901</name>
</gene>
<organism evidence="3 4">
    <name type="scientific">Dovyalis caffra</name>
    <dbReference type="NCBI Taxonomy" id="77055"/>
    <lineage>
        <taxon>Eukaryota</taxon>
        <taxon>Viridiplantae</taxon>
        <taxon>Streptophyta</taxon>
        <taxon>Embryophyta</taxon>
        <taxon>Tracheophyta</taxon>
        <taxon>Spermatophyta</taxon>
        <taxon>Magnoliopsida</taxon>
        <taxon>eudicotyledons</taxon>
        <taxon>Gunneridae</taxon>
        <taxon>Pentapetalae</taxon>
        <taxon>rosids</taxon>
        <taxon>fabids</taxon>
        <taxon>Malpighiales</taxon>
        <taxon>Salicaceae</taxon>
        <taxon>Flacourtieae</taxon>
        <taxon>Dovyalis</taxon>
    </lineage>
</organism>
<comment type="similarity">
    <text evidence="1">Belongs to the SS18 family.</text>
</comment>
<evidence type="ECO:0000313" key="3">
    <source>
        <dbReference type="EMBL" id="CAK7324261.1"/>
    </source>
</evidence>
<feature type="domain" description="SS18 N-terminal" evidence="2">
    <location>
        <begin position="21"/>
        <end position="75"/>
    </location>
</feature>
<dbReference type="Pfam" id="PF05030">
    <property type="entry name" value="SSXT"/>
    <property type="match status" value="1"/>
</dbReference>
<dbReference type="InterPro" id="IPR007726">
    <property type="entry name" value="SS18_N"/>
</dbReference>
<comment type="caution">
    <text evidence="3">The sequence shown here is derived from an EMBL/GenBank/DDBJ whole genome shotgun (WGS) entry which is preliminary data.</text>
</comment>
<dbReference type="Proteomes" id="UP001314170">
    <property type="component" value="Unassembled WGS sequence"/>
</dbReference>
<evidence type="ECO:0000259" key="2">
    <source>
        <dbReference type="Pfam" id="PF05030"/>
    </source>
</evidence>
<keyword evidence="4" id="KW-1185">Reference proteome</keyword>
<evidence type="ECO:0000313" key="4">
    <source>
        <dbReference type="Proteomes" id="UP001314170"/>
    </source>
</evidence>
<reference evidence="3 4" key="1">
    <citation type="submission" date="2024-01" db="EMBL/GenBank/DDBJ databases">
        <authorList>
            <person name="Waweru B."/>
        </authorList>
    </citation>
    <scope>NUCLEOTIDE SEQUENCE [LARGE SCALE GENOMIC DNA]</scope>
</reference>
<evidence type="ECO:0000256" key="1">
    <source>
        <dbReference type="ARBA" id="ARBA00007945"/>
    </source>
</evidence>
<dbReference type="EMBL" id="CAWUPB010000246">
    <property type="protein sequence ID" value="CAK7324261.1"/>
    <property type="molecule type" value="Genomic_DNA"/>
</dbReference>
<accession>A0AAV1QW86</accession>